<evidence type="ECO:0000313" key="4">
    <source>
        <dbReference type="Proteomes" id="UP001597135"/>
    </source>
</evidence>
<feature type="domain" description="EamA" evidence="2">
    <location>
        <begin position="149"/>
        <end position="277"/>
    </location>
</feature>
<dbReference type="Pfam" id="PF00892">
    <property type="entry name" value="EamA"/>
    <property type="match status" value="2"/>
</dbReference>
<feature type="transmembrane region" description="Helical" evidence="1">
    <location>
        <begin position="261"/>
        <end position="279"/>
    </location>
</feature>
<keyword evidence="1" id="KW-1133">Transmembrane helix</keyword>
<feature type="transmembrane region" description="Helical" evidence="1">
    <location>
        <begin position="177"/>
        <end position="195"/>
    </location>
</feature>
<evidence type="ECO:0000259" key="2">
    <source>
        <dbReference type="Pfam" id="PF00892"/>
    </source>
</evidence>
<sequence length="295" mass="31079">MENLRGILLMVVAMGAFAIEDTFIKTLAPAVPVGQILLIIGVVSGGSFAAYAHLRGARLLGPALWSKPVLWRTLCEIVGTISFMTAITTIPLATASAIAQAMPLVITLGAALFFGEEVGWRRWSAIGVGLAGVLIILRPGTAEFDPNTLWAVVAVFALAARDLCVRAVPAEIGHLQVAAYGLLSAIPSGLLLMPFTGGPVAQNATQTLLLAGAVVAGGLAYYALTSASRTGQVSVVTPFRFSRILFALILGAVFFGERPDLWTLLGATLIVGSGIFTLLRERRAARIAVSKHRYR</sequence>
<feature type="transmembrane region" description="Helical" evidence="1">
    <location>
        <begin position="98"/>
        <end position="115"/>
    </location>
</feature>
<accession>A0ABW3ZFA1</accession>
<feature type="domain" description="EamA" evidence="2">
    <location>
        <begin position="5"/>
        <end position="137"/>
    </location>
</feature>
<feature type="transmembrane region" description="Helical" evidence="1">
    <location>
        <begin position="147"/>
        <end position="165"/>
    </location>
</feature>
<feature type="transmembrane region" description="Helical" evidence="1">
    <location>
        <begin position="236"/>
        <end position="255"/>
    </location>
</feature>
<dbReference type="Gene3D" id="1.10.3730.20">
    <property type="match status" value="2"/>
</dbReference>
<dbReference type="PANTHER" id="PTHR22911:SF135">
    <property type="entry name" value="BLR4310 PROTEIN"/>
    <property type="match status" value="1"/>
</dbReference>
<evidence type="ECO:0000256" key="1">
    <source>
        <dbReference type="SAM" id="Phobius"/>
    </source>
</evidence>
<feature type="transmembrane region" description="Helical" evidence="1">
    <location>
        <begin position="74"/>
        <end position="92"/>
    </location>
</feature>
<evidence type="ECO:0000313" key="3">
    <source>
        <dbReference type="EMBL" id="MFD1341372.1"/>
    </source>
</evidence>
<dbReference type="RefSeq" id="WP_386801429.1">
    <property type="nucleotide sequence ID" value="NZ_JBHTMU010000003.1"/>
</dbReference>
<keyword evidence="1" id="KW-0472">Membrane</keyword>
<gene>
    <name evidence="3" type="ORF">ACFQ4E_02970</name>
</gene>
<proteinExistence type="predicted"/>
<reference evidence="4" key="1">
    <citation type="journal article" date="2019" name="Int. J. Syst. Evol. Microbiol.">
        <title>The Global Catalogue of Microorganisms (GCM) 10K type strain sequencing project: providing services to taxonomists for standard genome sequencing and annotation.</title>
        <authorList>
            <consortium name="The Broad Institute Genomics Platform"/>
            <consortium name="The Broad Institute Genome Sequencing Center for Infectious Disease"/>
            <person name="Wu L."/>
            <person name="Ma J."/>
        </authorList>
    </citation>
    <scope>NUCLEOTIDE SEQUENCE [LARGE SCALE GENOMIC DNA]</scope>
    <source>
        <strain evidence="4">CCUG 62953</strain>
    </source>
</reference>
<feature type="transmembrane region" description="Helical" evidence="1">
    <location>
        <begin position="207"/>
        <end position="224"/>
    </location>
</feature>
<feature type="transmembrane region" description="Helical" evidence="1">
    <location>
        <begin position="34"/>
        <end position="54"/>
    </location>
</feature>
<dbReference type="PANTHER" id="PTHR22911">
    <property type="entry name" value="ACYL-MALONYL CONDENSING ENZYME-RELATED"/>
    <property type="match status" value="1"/>
</dbReference>
<dbReference type="InterPro" id="IPR037185">
    <property type="entry name" value="EmrE-like"/>
</dbReference>
<name>A0ABW3ZFA1_9RHOB</name>
<dbReference type="SUPFAM" id="SSF103481">
    <property type="entry name" value="Multidrug resistance efflux transporter EmrE"/>
    <property type="match status" value="2"/>
</dbReference>
<comment type="caution">
    <text evidence="3">The sequence shown here is derived from an EMBL/GenBank/DDBJ whole genome shotgun (WGS) entry which is preliminary data.</text>
</comment>
<keyword evidence="4" id="KW-1185">Reference proteome</keyword>
<dbReference type="InterPro" id="IPR000620">
    <property type="entry name" value="EamA_dom"/>
</dbReference>
<organism evidence="3 4">
    <name type="scientific">Litorisediminicola beolgyonensis</name>
    <dbReference type="NCBI Taxonomy" id="1173614"/>
    <lineage>
        <taxon>Bacteria</taxon>
        <taxon>Pseudomonadati</taxon>
        <taxon>Pseudomonadota</taxon>
        <taxon>Alphaproteobacteria</taxon>
        <taxon>Rhodobacterales</taxon>
        <taxon>Paracoccaceae</taxon>
        <taxon>Litorisediminicola</taxon>
    </lineage>
</organism>
<protein>
    <submittedName>
        <fullName evidence="3">DMT family transporter</fullName>
    </submittedName>
</protein>
<feature type="transmembrane region" description="Helical" evidence="1">
    <location>
        <begin position="122"/>
        <end position="141"/>
    </location>
</feature>
<keyword evidence="1" id="KW-0812">Transmembrane</keyword>
<dbReference type="Proteomes" id="UP001597135">
    <property type="component" value="Unassembled WGS sequence"/>
</dbReference>
<dbReference type="EMBL" id="JBHTMU010000003">
    <property type="protein sequence ID" value="MFD1341372.1"/>
    <property type="molecule type" value="Genomic_DNA"/>
</dbReference>